<keyword evidence="3" id="KW-1185">Reference proteome</keyword>
<dbReference type="Proteomes" id="UP000325081">
    <property type="component" value="Unassembled WGS sequence"/>
</dbReference>
<evidence type="ECO:0000313" key="2">
    <source>
        <dbReference type="EMBL" id="GER38582.1"/>
    </source>
</evidence>
<accession>A0A5A7Q167</accession>
<feature type="region of interest" description="Disordered" evidence="1">
    <location>
        <begin position="108"/>
        <end position="144"/>
    </location>
</feature>
<protein>
    <submittedName>
        <fullName evidence="2">Monofunctional biosynthetic peptidoglycantransglycosylase</fullName>
    </submittedName>
</protein>
<feature type="compositionally biased region" description="Basic and acidic residues" evidence="1">
    <location>
        <begin position="108"/>
        <end position="136"/>
    </location>
</feature>
<sequence>MTQSYNHTSIYSDIITFCIGHKGNCPVGYVISHQHILLLKIAQDGGPTLLGGTHGQAPDTSAHHEVALLRQLHFGPLESRVDFAPVGRLEINLLGELPFHVLERAPLEERQRGPRVDDRGPRPVDPHRVRPTHGDPLEPDPIERVGPVHYESGRGGADVRPGTGPSPGPHLEHTLLVQAGRRHAVGEFGHAELLDKGVARGSQGQDPRAAEEVPTVVETASEQELRDRVQAFLELEGLGGKIPDGPAVVSVHHVVRAFVVCPSVARAFQFVKFVGFEGHFFLHDVHWIHVRLVPVDIMARKV</sequence>
<dbReference type="AlphaFoldDB" id="A0A5A7Q167"/>
<name>A0A5A7Q167_STRAF</name>
<feature type="region of interest" description="Disordered" evidence="1">
    <location>
        <begin position="199"/>
        <end position="222"/>
    </location>
</feature>
<evidence type="ECO:0000313" key="3">
    <source>
        <dbReference type="Proteomes" id="UP000325081"/>
    </source>
</evidence>
<dbReference type="EMBL" id="BKCP01005516">
    <property type="protein sequence ID" value="GER38582.1"/>
    <property type="molecule type" value="Genomic_DNA"/>
</dbReference>
<evidence type="ECO:0000256" key="1">
    <source>
        <dbReference type="SAM" id="MobiDB-lite"/>
    </source>
</evidence>
<proteinExistence type="predicted"/>
<organism evidence="2 3">
    <name type="scientific">Striga asiatica</name>
    <name type="common">Asiatic witchweed</name>
    <name type="synonym">Buchnera asiatica</name>
    <dbReference type="NCBI Taxonomy" id="4170"/>
    <lineage>
        <taxon>Eukaryota</taxon>
        <taxon>Viridiplantae</taxon>
        <taxon>Streptophyta</taxon>
        <taxon>Embryophyta</taxon>
        <taxon>Tracheophyta</taxon>
        <taxon>Spermatophyta</taxon>
        <taxon>Magnoliopsida</taxon>
        <taxon>eudicotyledons</taxon>
        <taxon>Gunneridae</taxon>
        <taxon>Pentapetalae</taxon>
        <taxon>asterids</taxon>
        <taxon>lamiids</taxon>
        <taxon>Lamiales</taxon>
        <taxon>Orobanchaceae</taxon>
        <taxon>Buchnereae</taxon>
        <taxon>Striga</taxon>
    </lineage>
</organism>
<reference evidence="3" key="1">
    <citation type="journal article" date="2019" name="Curr. Biol.">
        <title>Genome Sequence of Striga asiatica Provides Insight into the Evolution of Plant Parasitism.</title>
        <authorList>
            <person name="Yoshida S."/>
            <person name="Kim S."/>
            <person name="Wafula E.K."/>
            <person name="Tanskanen J."/>
            <person name="Kim Y.M."/>
            <person name="Honaas L."/>
            <person name="Yang Z."/>
            <person name="Spallek T."/>
            <person name="Conn C.E."/>
            <person name="Ichihashi Y."/>
            <person name="Cheong K."/>
            <person name="Cui S."/>
            <person name="Der J.P."/>
            <person name="Gundlach H."/>
            <person name="Jiao Y."/>
            <person name="Hori C."/>
            <person name="Ishida J.K."/>
            <person name="Kasahara H."/>
            <person name="Kiba T."/>
            <person name="Kim M.S."/>
            <person name="Koo N."/>
            <person name="Laohavisit A."/>
            <person name="Lee Y.H."/>
            <person name="Lumba S."/>
            <person name="McCourt P."/>
            <person name="Mortimer J.C."/>
            <person name="Mutuku J.M."/>
            <person name="Nomura T."/>
            <person name="Sasaki-Sekimoto Y."/>
            <person name="Seto Y."/>
            <person name="Wang Y."/>
            <person name="Wakatake T."/>
            <person name="Sakakibara H."/>
            <person name="Demura T."/>
            <person name="Yamaguchi S."/>
            <person name="Yoneyama K."/>
            <person name="Manabe R.I."/>
            <person name="Nelson D.C."/>
            <person name="Schulman A.H."/>
            <person name="Timko M.P."/>
            <person name="dePamphilis C.W."/>
            <person name="Choi D."/>
            <person name="Shirasu K."/>
        </authorList>
    </citation>
    <scope>NUCLEOTIDE SEQUENCE [LARGE SCALE GENOMIC DNA]</scope>
    <source>
        <strain evidence="3">cv. UVA1</strain>
    </source>
</reference>
<gene>
    <name evidence="2" type="ORF">STAS_15110</name>
</gene>
<comment type="caution">
    <text evidence="2">The sequence shown here is derived from an EMBL/GenBank/DDBJ whole genome shotgun (WGS) entry which is preliminary data.</text>
</comment>